<feature type="active site" description="Proton donor" evidence="8">
    <location>
        <position position="92"/>
    </location>
</feature>
<keyword evidence="11" id="KW-1185">Reference proteome</keyword>
<dbReference type="Gene3D" id="3.10.310.10">
    <property type="entry name" value="Diaminopimelate Epimerase, Chain A, domain 1"/>
    <property type="match status" value="2"/>
</dbReference>
<dbReference type="InterPro" id="IPR001653">
    <property type="entry name" value="DAP_epimerase_DapF"/>
</dbReference>
<dbReference type="Proteomes" id="UP001500984">
    <property type="component" value="Unassembled WGS sequence"/>
</dbReference>
<comment type="similarity">
    <text evidence="2 8">Belongs to the diaminopimelate epimerase family.</text>
</comment>
<dbReference type="PANTHER" id="PTHR31689">
    <property type="entry name" value="DIAMINOPIMELATE EPIMERASE, CHLOROPLASTIC"/>
    <property type="match status" value="1"/>
</dbReference>
<evidence type="ECO:0000313" key="11">
    <source>
        <dbReference type="Proteomes" id="UP001500984"/>
    </source>
</evidence>
<organism evidence="10 11">
    <name type="scientific">Brevibacterium salitolerans</name>
    <dbReference type="NCBI Taxonomy" id="1403566"/>
    <lineage>
        <taxon>Bacteria</taxon>
        <taxon>Bacillati</taxon>
        <taxon>Actinomycetota</taxon>
        <taxon>Actinomycetes</taxon>
        <taxon>Micrococcales</taxon>
        <taxon>Brevibacteriaceae</taxon>
        <taxon>Brevibacterium</taxon>
    </lineage>
</organism>
<comment type="caution">
    <text evidence="10">The sequence shown here is derived from an EMBL/GenBank/DDBJ whole genome shotgun (WGS) entry which is preliminary data.</text>
</comment>
<dbReference type="RefSeq" id="WP_291793066.1">
    <property type="nucleotide sequence ID" value="NZ_BAAAPZ010000017.1"/>
</dbReference>
<comment type="subunit">
    <text evidence="8">Homodimer.</text>
</comment>
<comment type="pathway">
    <text evidence="1 8">Amino-acid biosynthesis; L-lysine biosynthesis via DAP pathway; DL-2,6-diaminopimelate from LL-2,6-diaminopimelate: step 1/1.</text>
</comment>
<feature type="site" description="Could be important to modulate the pK values of the two catalytic cysteine residues" evidence="8">
    <location>
        <position position="249"/>
    </location>
</feature>
<feature type="binding site" evidence="8">
    <location>
        <begin position="259"/>
        <end position="260"/>
    </location>
    <ligand>
        <name>substrate</name>
    </ligand>
</feature>
<dbReference type="PANTHER" id="PTHR31689:SF0">
    <property type="entry name" value="DIAMINOPIMELATE EPIMERASE"/>
    <property type="match status" value="1"/>
</dbReference>
<evidence type="ECO:0000256" key="2">
    <source>
        <dbReference type="ARBA" id="ARBA00010219"/>
    </source>
</evidence>
<feature type="active site" description="Proton acceptor" evidence="8">
    <location>
        <position position="258"/>
    </location>
</feature>
<evidence type="ECO:0000256" key="8">
    <source>
        <dbReference type="HAMAP-Rule" id="MF_00197"/>
    </source>
</evidence>
<dbReference type="PROSITE" id="PS01326">
    <property type="entry name" value="DAP_EPIMERASE"/>
    <property type="match status" value="1"/>
</dbReference>
<evidence type="ECO:0000256" key="7">
    <source>
        <dbReference type="ARBA" id="ARBA00051712"/>
    </source>
</evidence>
<feature type="binding site" evidence="8">
    <location>
        <begin position="93"/>
        <end position="94"/>
    </location>
    <ligand>
        <name>substrate</name>
    </ligand>
</feature>
<dbReference type="EC" id="5.1.1.7" evidence="3 8"/>
<evidence type="ECO:0000256" key="9">
    <source>
        <dbReference type="PROSITE-ProRule" id="PRU10125"/>
    </source>
</evidence>
<reference evidence="10 11" key="1">
    <citation type="journal article" date="2019" name="Int. J. Syst. Evol. Microbiol.">
        <title>The Global Catalogue of Microorganisms (GCM) 10K type strain sequencing project: providing services to taxonomists for standard genome sequencing and annotation.</title>
        <authorList>
            <consortium name="The Broad Institute Genomics Platform"/>
            <consortium name="The Broad Institute Genome Sequencing Center for Infectious Disease"/>
            <person name="Wu L."/>
            <person name="Ma J."/>
        </authorList>
    </citation>
    <scope>NUCLEOTIDE SEQUENCE [LARGE SCALE GENOMIC DNA]</scope>
    <source>
        <strain evidence="10 11">JCM 15900</strain>
    </source>
</reference>
<evidence type="ECO:0000256" key="5">
    <source>
        <dbReference type="ARBA" id="ARBA00023154"/>
    </source>
</evidence>
<keyword evidence="4 8" id="KW-0028">Amino-acid biosynthesis</keyword>
<feature type="active site" evidence="9">
    <location>
        <position position="92"/>
    </location>
</feature>
<dbReference type="NCBIfam" id="TIGR00652">
    <property type="entry name" value="DapF"/>
    <property type="match status" value="1"/>
</dbReference>
<comment type="function">
    <text evidence="8">Catalyzes the stereoinversion of LL-2,6-diaminopimelate (L,L-DAP) to meso-diaminopimelate (meso-DAP), a precursor of L-lysine and an essential component of the bacterial peptidoglycan.</text>
</comment>
<accession>A0ABN2X2P6</accession>
<evidence type="ECO:0000256" key="6">
    <source>
        <dbReference type="ARBA" id="ARBA00023235"/>
    </source>
</evidence>
<feature type="binding site" evidence="8">
    <location>
        <begin position="249"/>
        <end position="250"/>
    </location>
    <ligand>
        <name>substrate</name>
    </ligand>
</feature>
<dbReference type="EMBL" id="BAAAPZ010000017">
    <property type="protein sequence ID" value="GAA2103070.1"/>
    <property type="molecule type" value="Genomic_DNA"/>
</dbReference>
<evidence type="ECO:0000256" key="4">
    <source>
        <dbReference type="ARBA" id="ARBA00022605"/>
    </source>
</evidence>
<feature type="binding site" evidence="8">
    <location>
        <position position="224"/>
    </location>
    <ligand>
        <name>substrate</name>
    </ligand>
</feature>
<keyword evidence="6 8" id="KW-0413">Isomerase</keyword>
<proteinExistence type="inferred from homology"/>
<dbReference type="Pfam" id="PF01678">
    <property type="entry name" value="DAP_epimerase"/>
    <property type="match status" value="2"/>
</dbReference>
<evidence type="ECO:0000256" key="3">
    <source>
        <dbReference type="ARBA" id="ARBA00013080"/>
    </source>
</evidence>
<keyword evidence="5 8" id="KW-0457">Lysine biosynthesis</keyword>
<feature type="binding site" evidence="8">
    <location>
        <position position="191"/>
    </location>
    <ligand>
        <name>substrate</name>
    </ligand>
</feature>
<evidence type="ECO:0000256" key="1">
    <source>
        <dbReference type="ARBA" id="ARBA00005196"/>
    </source>
</evidence>
<keyword evidence="8" id="KW-0963">Cytoplasm</keyword>
<evidence type="ECO:0000313" key="10">
    <source>
        <dbReference type="EMBL" id="GAA2103070.1"/>
    </source>
</evidence>
<dbReference type="SUPFAM" id="SSF54506">
    <property type="entry name" value="Diaminopimelate epimerase-like"/>
    <property type="match status" value="2"/>
</dbReference>
<feature type="site" description="Could be important to modulate the pK values of the two catalytic cysteine residues" evidence="8">
    <location>
        <position position="193"/>
    </location>
</feature>
<name>A0ABN2X2P6_9MICO</name>
<feature type="binding site" evidence="8">
    <location>
        <position position="14"/>
    </location>
    <ligand>
        <name>substrate</name>
    </ligand>
</feature>
<protein>
    <recommendedName>
        <fullName evidence="3 8">Diaminopimelate epimerase</fullName>
        <shortName evidence="8">DAP epimerase</shortName>
        <ecNumber evidence="3 8">5.1.1.7</ecNumber>
    </recommendedName>
    <alternativeName>
        <fullName evidence="8">PLP-independent amino acid racemase</fullName>
    </alternativeName>
</protein>
<comment type="caution">
    <text evidence="8">Lacks conserved residue(s) required for the propagation of feature annotation.</text>
</comment>
<sequence>MTIAQVTKGHGTANDFVLVHDPQCRESLDAETVRALTDRRRGVGGDGLIRVVRSAALAAGQNPEPEAQAAASAGAEWFMDYRNADGSIAEMCGNGVRVFAHYLVEKGLADPAAPLLVGTRGGVKIVTVVDDPTDARATGAAPAGAPWYRVDMGTWRMPGAGAELEERGADARVSTRGIEVGRPAVSVDMGNPHTVVALQSLDELIAADLGTAPAVDPAPPHGTNVEYIVVEADGDDDPRTGRLRMRVHERGVGETFACGTGACAAALAARFWAGAHGPVDWFVEQPGGTVRVEVDGSQVALSGPAVLVAEVVLTGR</sequence>
<comment type="subcellular location">
    <subcellularLocation>
        <location evidence="8">Cytoplasm</location>
    </subcellularLocation>
</comment>
<dbReference type="InterPro" id="IPR018510">
    <property type="entry name" value="DAP_epimerase_AS"/>
</dbReference>
<feature type="binding site" evidence="8">
    <location>
        <position position="83"/>
    </location>
    <ligand>
        <name>substrate</name>
    </ligand>
</feature>
<comment type="catalytic activity">
    <reaction evidence="7 8">
        <text>(2S,6S)-2,6-diaminopimelate = meso-2,6-diaminopimelate</text>
        <dbReference type="Rhea" id="RHEA:15393"/>
        <dbReference type="ChEBI" id="CHEBI:57609"/>
        <dbReference type="ChEBI" id="CHEBI:57791"/>
        <dbReference type="EC" id="5.1.1.7"/>
    </reaction>
</comment>
<dbReference type="HAMAP" id="MF_00197">
    <property type="entry name" value="DAP_epimerase"/>
    <property type="match status" value="1"/>
</dbReference>
<gene>
    <name evidence="8 10" type="primary">dapF</name>
    <name evidence="10" type="ORF">GCM10009823_26760</name>
</gene>